<sequence>MKLSRAVPDARPHFLHDPITPLVLLYCSPHDLLQLGITCTDLHVLLDENSDVWKAAYANVGVPAPPVLDKDLAGNWSHWAWADLLFGESLCIVCGRRCRGIPDSIALAFRCCSVSCRFAPVGFLIGNVSSGFVTDRLVHWTVLYASRDPFCRAVLDIASWIPSPKEHTSGSPFLPRETVLALTAEKHLEVAVWKTTVYDGIRPSHEIRQGLCFIKAVGLDRIMVGTHATKIVGLFCPGSNAHLPKHCTAIELVVGEVKPEFSVLATHRASFGAEGDTGPPPLTIRCSLCCLKLPAAVFIQHCDVVHWQQPVECMEFCTLGRKFRPPELIEHILHRVQASVCQERQRPPPKFLHQHGKVGQKNVKLMGVRMQTRSQCIAREIGGQRTNHTNFWRRLQREYIIRGGQNCLSSGCRWHDRGTAVRSSKELGGASAQIFTWRSSPRPVTTLCRKHRTGVIEEKEEDGGCRAAGRVDRKHEPRELAGARGRVGIVEEGRGKISDFDQIVNRDLSFTITFLDSSTAPPRKWHLSSPAHPETPSHLPSQFHLMPLATPQLSIPWTLTAYLLLWAIASTWQSESGGVETGREGPRY</sequence>
<keyword evidence="2" id="KW-1185">Reference proteome</keyword>
<dbReference type="Proteomes" id="UP001221142">
    <property type="component" value="Unassembled WGS sequence"/>
</dbReference>
<reference evidence="1" key="1">
    <citation type="submission" date="2023-03" db="EMBL/GenBank/DDBJ databases">
        <title>Massive genome expansion in bonnet fungi (Mycena s.s.) driven by repeated elements and novel gene families across ecological guilds.</title>
        <authorList>
            <consortium name="Lawrence Berkeley National Laboratory"/>
            <person name="Harder C.B."/>
            <person name="Miyauchi S."/>
            <person name="Viragh M."/>
            <person name="Kuo A."/>
            <person name="Thoen E."/>
            <person name="Andreopoulos B."/>
            <person name="Lu D."/>
            <person name="Skrede I."/>
            <person name="Drula E."/>
            <person name="Henrissat B."/>
            <person name="Morin E."/>
            <person name="Kohler A."/>
            <person name="Barry K."/>
            <person name="LaButti K."/>
            <person name="Morin E."/>
            <person name="Salamov A."/>
            <person name="Lipzen A."/>
            <person name="Mereny Z."/>
            <person name="Hegedus B."/>
            <person name="Baldrian P."/>
            <person name="Stursova M."/>
            <person name="Weitz H."/>
            <person name="Taylor A."/>
            <person name="Grigoriev I.V."/>
            <person name="Nagy L.G."/>
            <person name="Martin F."/>
            <person name="Kauserud H."/>
        </authorList>
    </citation>
    <scope>NUCLEOTIDE SEQUENCE</scope>
    <source>
        <strain evidence="1">9284</strain>
    </source>
</reference>
<evidence type="ECO:0008006" key="3">
    <source>
        <dbReference type="Google" id="ProtNLM"/>
    </source>
</evidence>
<protein>
    <recommendedName>
        <fullName evidence="3">F-box domain-containing protein</fullName>
    </recommendedName>
</protein>
<proteinExistence type="predicted"/>
<name>A0AAD7C8E2_9AGAR</name>
<dbReference type="AlphaFoldDB" id="A0AAD7C8E2"/>
<comment type="caution">
    <text evidence="1">The sequence shown here is derived from an EMBL/GenBank/DDBJ whole genome shotgun (WGS) entry which is preliminary data.</text>
</comment>
<organism evidence="1 2">
    <name type="scientific">Roridomyces roridus</name>
    <dbReference type="NCBI Taxonomy" id="1738132"/>
    <lineage>
        <taxon>Eukaryota</taxon>
        <taxon>Fungi</taxon>
        <taxon>Dikarya</taxon>
        <taxon>Basidiomycota</taxon>
        <taxon>Agaricomycotina</taxon>
        <taxon>Agaricomycetes</taxon>
        <taxon>Agaricomycetidae</taxon>
        <taxon>Agaricales</taxon>
        <taxon>Marasmiineae</taxon>
        <taxon>Mycenaceae</taxon>
        <taxon>Roridomyces</taxon>
    </lineage>
</organism>
<dbReference type="EMBL" id="JARKIF010000004">
    <property type="protein sequence ID" value="KAJ7641681.1"/>
    <property type="molecule type" value="Genomic_DNA"/>
</dbReference>
<evidence type="ECO:0000313" key="1">
    <source>
        <dbReference type="EMBL" id="KAJ7641681.1"/>
    </source>
</evidence>
<accession>A0AAD7C8E2</accession>
<evidence type="ECO:0000313" key="2">
    <source>
        <dbReference type="Proteomes" id="UP001221142"/>
    </source>
</evidence>
<gene>
    <name evidence="1" type="ORF">FB45DRAFT_862803</name>
</gene>